<protein>
    <recommendedName>
        <fullName evidence="3">ABC1 atypical kinase-like domain-containing protein</fullName>
    </recommendedName>
</protein>
<keyword evidence="2" id="KW-0472">Membrane</keyword>
<dbReference type="AlphaFoldDB" id="A0A9P6QIH8"/>
<dbReference type="InterPro" id="IPR051130">
    <property type="entry name" value="Mito_struct-func_regulator"/>
</dbReference>
<name>A0A9P6QIH8_9FUNG</name>
<dbReference type="SUPFAM" id="SSF56112">
    <property type="entry name" value="Protein kinase-like (PK-like)"/>
    <property type="match status" value="1"/>
</dbReference>
<accession>A0A9P6QIH8</accession>
<feature type="domain" description="ABC1 atypical kinase-like" evidence="3">
    <location>
        <begin position="140"/>
        <end position="385"/>
    </location>
</feature>
<evidence type="ECO:0000313" key="4">
    <source>
        <dbReference type="EMBL" id="KAG0269511.1"/>
    </source>
</evidence>
<comment type="similarity">
    <text evidence="1">Belongs to the protein kinase superfamily. ADCK protein kinase family.</text>
</comment>
<feature type="transmembrane region" description="Helical" evidence="2">
    <location>
        <begin position="21"/>
        <end position="42"/>
    </location>
</feature>
<organism evidence="4 5">
    <name type="scientific">Actinomortierella ambigua</name>
    <dbReference type="NCBI Taxonomy" id="1343610"/>
    <lineage>
        <taxon>Eukaryota</taxon>
        <taxon>Fungi</taxon>
        <taxon>Fungi incertae sedis</taxon>
        <taxon>Mucoromycota</taxon>
        <taxon>Mortierellomycotina</taxon>
        <taxon>Mortierellomycetes</taxon>
        <taxon>Mortierellales</taxon>
        <taxon>Mortierellaceae</taxon>
        <taxon>Actinomortierella</taxon>
    </lineage>
</organism>
<dbReference type="InterPro" id="IPR045307">
    <property type="entry name" value="ADCK1_dom"/>
</dbReference>
<keyword evidence="2" id="KW-0812">Transmembrane</keyword>
<dbReference type="InterPro" id="IPR011009">
    <property type="entry name" value="Kinase-like_dom_sf"/>
</dbReference>
<dbReference type="CDD" id="cd13969">
    <property type="entry name" value="ADCK1-like"/>
    <property type="match status" value="1"/>
</dbReference>
<dbReference type="Pfam" id="PF03109">
    <property type="entry name" value="ABC1"/>
    <property type="match status" value="1"/>
</dbReference>
<evidence type="ECO:0000259" key="3">
    <source>
        <dbReference type="Pfam" id="PF03109"/>
    </source>
</evidence>
<dbReference type="Proteomes" id="UP000807716">
    <property type="component" value="Unassembled WGS sequence"/>
</dbReference>
<evidence type="ECO:0000256" key="2">
    <source>
        <dbReference type="SAM" id="Phobius"/>
    </source>
</evidence>
<comment type="caution">
    <text evidence="4">The sequence shown here is derived from an EMBL/GenBank/DDBJ whole genome shotgun (WGS) entry which is preliminary data.</text>
</comment>
<sequence length="599" mass="68649">MPSLTLSSLTRPGSIRRLLKRSTAAGLGFGAVATVVGVVWSPKFRDQFTIYTVAIFRSAATFITGCLCIADYKILHLRWASEGYTSDIYKAERKLVHQRSADRLLRLCRLNTGIYTKAGQHVASMTFVVPPEYTKTLSVLQDRAPFKSMKEVERVFLAEFGLKPLELFREFDPTPMAAASLAQVHRAVTMDGRKAAVKVQYTDVVRLFRTDMGTMEALSSLVGFVFPEFELGWVVQEFRANLTAEFDFTNEAKNGEATKERFMHRSEFYVPEIYWDLSSKKILTMEYIDGVKVNDLEGLNRLNIDPGWVRKTLLEVFAEMIFIHGVLHCDPHAGNILIKRDNYTGKPQFVLLDHGLYRELDESFRYNYSHLWRALILNDQDLLNKASDNLGIDSKYVRYLPMILIQRPPNASQKLGLTEAQKAKVRTNLKGSMAGFFEFLEKLPRDMLLVYRTINLTRGIHQQLGGENVERFHINAMYATQGIWTETRQEQQERYLAREHRRCQSMYSGHGLVGSLRAWWYGKQDAKDENSSEATQAAGMQLGLGFKNRWYLFGGAPTLSRSVHYLFDAFAMQWRLLVVEGFLKVWLWWVGEDVAKVIS</sequence>
<dbReference type="EMBL" id="JAAAJB010000023">
    <property type="protein sequence ID" value="KAG0269511.1"/>
    <property type="molecule type" value="Genomic_DNA"/>
</dbReference>
<gene>
    <name evidence="4" type="ORF">DFQ27_003198</name>
</gene>
<evidence type="ECO:0000256" key="1">
    <source>
        <dbReference type="ARBA" id="ARBA00009670"/>
    </source>
</evidence>
<dbReference type="OrthoDB" id="427480at2759"/>
<dbReference type="InterPro" id="IPR004147">
    <property type="entry name" value="ABC1_dom"/>
</dbReference>
<reference evidence="4" key="1">
    <citation type="journal article" date="2020" name="Fungal Divers.">
        <title>Resolving the Mortierellaceae phylogeny through synthesis of multi-gene phylogenetics and phylogenomics.</title>
        <authorList>
            <person name="Vandepol N."/>
            <person name="Liber J."/>
            <person name="Desiro A."/>
            <person name="Na H."/>
            <person name="Kennedy M."/>
            <person name="Barry K."/>
            <person name="Grigoriev I.V."/>
            <person name="Miller A.N."/>
            <person name="O'Donnell K."/>
            <person name="Stajich J.E."/>
            <person name="Bonito G."/>
        </authorList>
    </citation>
    <scope>NUCLEOTIDE SEQUENCE</scope>
    <source>
        <strain evidence="4">BC1065</strain>
    </source>
</reference>
<proteinExistence type="inferred from homology"/>
<keyword evidence="5" id="KW-1185">Reference proteome</keyword>
<feature type="transmembrane region" description="Helical" evidence="2">
    <location>
        <begin position="48"/>
        <end position="70"/>
    </location>
</feature>
<dbReference type="PANTHER" id="PTHR43173">
    <property type="entry name" value="ABC1 FAMILY PROTEIN"/>
    <property type="match status" value="1"/>
</dbReference>
<keyword evidence="2" id="KW-1133">Transmembrane helix</keyword>
<dbReference type="PANTHER" id="PTHR43173:SF28">
    <property type="entry name" value="AARF DOMAIN CONTAINING KINASE 5"/>
    <property type="match status" value="1"/>
</dbReference>
<evidence type="ECO:0000313" key="5">
    <source>
        <dbReference type="Proteomes" id="UP000807716"/>
    </source>
</evidence>